<keyword evidence="1" id="KW-1133">Transmembrane helix</keyword>
<accession>A0ABS1CLQ3</accession>
<evidence type="ECO:0000313" key="3">
    <source>
        <dbReference type="Proteomes" id="UP000748752"/>
    </source>
</evidence>
<feature type="transmembrane region" description="Helical" evidence="1">
    <location>
        <begin position="12"/>
        <end position="36"/>
    </location>
</feature>
<sequence>MSATRHISAASLQIIAVGAATGALAGAGAVAIYALLGGKALAAAPMAAPARWISQARELSGSAP</sequence>
<proteinExistence type="predicted"/>
<evidence type="ECO:0000313" key="2">
    <source>
        <dbReference type="EMBL" id="MBK1632772.1"/>
    </source>
</evidence>
<name>A0ABS1CLQ3_9GAMM</name>
<dbReference type="EMBL" id="NRRV01000057">
    <property type="protein sequence ID" value="MBK1632772.1"/>
    <property type="molecule type" value="Genomic_DNA"/>
</dbReference>
<keyword evidence="1" id="KW-0472">Membrane</keyword>
<keyword evidence="3" id="KW-1185">Reference proteome</keyword>
<keyword evidence="1" id="KW-0812">Transmembrane</keyword>
<comment type="caution">
    <text evidence="2">The sequence shown here is derived from an EMBL/GenBank/DDBJ whole genome shotgun (WGS) entry which is preliminary data.</text>
</comment>
<dbReference type="RefSeq" id="WP_200240570.1">
    <property type="nucleotide sequence ID" value="NZ_NRRV01000057.1"/>
</dbReference>
<evidence type="ECO:0000256" key="1">
    <source>
        <dbReference type="SAM" id="Phobius"/>
    </source>
</evidence>
<dbReference type="Proteomes" id="UP000748752">
    <property type="component" value="Unassembled WGS sequence"/>
</dbReference>
<protein>
    <submittedName>
        <fullName evidence="2">Uncharacterized protein</fullName>
    </submittedName>
</protein>
<gene>
    <name evidence="2" type="ORF">CKO31_18875</name>
</gene>
<organism evidence="2 3">
    <name type="scientific">Thiohalocapsa halophila</name>
    <dbReference type="NCBI Taxonomy" id="69359"/>
    <lineage>
        <taxon>Bacteria</taxon>
        <taxon>Pseudomonadati</taxon>
        <taxon>Pseudomonadota</taxon>
        <taxon>Gammaproteobacteria</taxon>
        <taxon>Chromatiales</taxon>
        <taxon>Chromatiaceae</taxon>
        <taxon>Thiohalocapsa</taxon>
    </lineage>
</organism>
<reference evidence="2 3" key="1">
    <citation type="journal article" date="2020" name="Microorganisms">
        <title>Osmotic Adaptation and Compatible Solute Biosynthesis of Phototrophic Bacteria as Revealed from Genome Analyses.</title>
        <authorList>
            <person name="Imhoff J.F."/>
            <person name="Rahn T."/>
            <person name="Kunzel S."/>
            <person name="Keller A."/>
            <person name="Neulinger S.C."/>
        </authorList>
    </citation>
    <scope>NUCLEOTIDE SEQUENCE [LARGE SCALE GENOMIC DNA]</scope>
    <source>
        <strain evidence="2 3">DSM 6210</strain>
    </source>
</reference>